<organism evidence="4 5">
    <name type="scientific">Saccharobesus litoralis</name>
    <dbReference type="NCBI Taxonomy" id="2172099"/>
    <lineage>
        <taxon>Bacteria</taxon>
        <taxon>Pseudomonadati</taxon>
        <taxon>Pseudomonadota</taxon>
        <taxon>Gammaproteobacteria</taxon>
        <taxon>Alteromonadales</taxon>
        <taxon>Alteromonadaceae</taxon>
        <taxon>Saccharobesus</taxon>
    </lineage>
</organism>
<dbReference type="EMBL" id="CP026604">
    <property type="protein sequence ID" value="AWB65891.1"/>
    <property type="molecule type" value="Genomic_DNA"/>
</dbReference>
<reference evidence="4 5" key="1">
    <citation type="submission" date="2018-01" db="EMBL/GenBank/DDBJ databases">
        <title>Genome sequence of a Cantenovulum-like bacteria.</title>
        <authorList>
            <person name="Tan W.R."/>
            <person name="Lau N.-S."/>
            <person name="Go F."/>
            <person name="Amirul A.-A.A."/>
        </authorList>
    </citation>
    <scope>NUCLEOTIDE SEQUENCE [LARGE SCALE GENOMIC DNA]</scope>
    <source>
        <strain evidence="4 5">CCB-QB4</strain>
    </source>
</reference>
<dbReference type="GO" id="GO:0042597">
    <property type="term" value="C:periplasmic space"/>
    <property type="evidence" value="ECO:0007669"/>
    <property type="project" value="InterPro"/>
</dbReference>
<accession>A0A2S0VNU4</accession>
<dbReference type="GO" id="GO:0020037">
    <property type="term" value="F:heme binding"/>
    <property type="evidence" value="ECO:0007669"/>
    <property type="project" value="InterPro"/>
</dbReference>
<dbReference type="Gene3D" id="1.20.120.10">
    <property type="entry name" value="Cytochrome c/b562"/>
    <property type="match status" value="1"/>
</dbReference>
<dbReference type="GO" id="GO:0022900">
    <property type="term" value="P:electron transport chain"/>
    <property type="evidence" value="ECO:0007669"/>
    <property type="project" value="InterPro"/>
</dbReference>
<evidence type="ECO:0000256" key="1">
    <source>
        <dbReference type="ARBA" id="ARBA00005523"/>
    </source>
</evidence>
<evidence type="ECO:0000313" key="5">
    <source>
        <dbReference type="Proteomes" id="UP000244441"/>
    </source>
</evidence>
<dbReference type="KEGG" id="cate:C2869_05295"/>
<protein>
    <submittedName>
        <fullName evidence="4">Uncharacterized protein</fullName>
    </submittedName>
</protein>
<proteinExistence type="inferred from homology"/>
<evidence type="ECO:0000313" key="4">
    <source>
        <dbReference type="EMBL" id="AWB65891.1"/>
    </source>
</evidence>
<dbReference type="GO" id="GO:0009055">
    <property type="term" value="F:electron transfer activity"/>
    <property type="evidence" value="ECO:0007669"/>
    <property type="project" value="InterPro"/>
</dbReference>
<evidence type="ECO:0000256" key="3">
    <source>
        <dbReference type="SAM" id="SignalP"/>
    </source>
</evidence>
<dbReference type="Pfam" id="PF07361">
    <property type="entry name" value="Cytochrom_B562"/>
    <property type="match status" value="1"/>
</dbReference>
<dbReference type="AlphaFoldDB" id="A0A2S0VNU4"/>
<evidence type="ECO:0000256" key="2">
    <source>
        <dbReference type="ARBA" id="ARBA00022729"/>
    </source>
</evidence>
<dbReference type="SUPFAM" id="SSF47175">
    <property type="entry name" value="Cytochromes"/>
    <property type="match status" value="1"/>
</dbReference>
<gene>
    <name evidence="4" type="ORF">C2869_05295</name>
</gene>
<name>A0A2S0VNU4_9ALTE</name>
<dbReference type="RefSeq" id="WP_108601964.1">
    <property type="nucleotide sequence ID" value="NZ_CP026604.1"/>
</dbReference>
<dbReference type="InterPro" id="IPR009155">
    <property type="entry name" value="Cyt_b562"/>
</dbReference>
<comment type="similarity">
    <text evidence="1">Belongs to the cytochrome b562 family.</text>
</comment>
<dbReference type="Proteomes" id="UP000244441">
    <property type="component" value="Chromosome"/>
</dbReference>
<dbReference type="GO" id="GO:0005506">
    <property type="term" value="F:iron ion binding"/>
    <property type="evidence" value="ECO:0007669"/>
    <property type="project" value="InterPro"/>
</dbReference>
<keyword evidence="5" id="KW-1185">Reference proteome</keyword>
<keyword evidence="2 3" id="KW-0732">Signal</keyword>
<feature type="chain" id="PRO_5015490574" evidence="3">
    <location>
        <begin position="21"/>
        <end position="141"/>
    </location>
</feature>
<dbReference type="OrthoDB" id="6106480at2"/>
<sequence length="141" mass="15650">MKKLLLTCLLTLCFLPTTYAAHPQCGKTELSSVMKDMKDALKGYKTAMKKQDEAGMKTHSQALYDLSVKSKEYVPLSISDKSSLSAEEKAKYAKYQKGMDMMAKAVKKLMNATDDATRKAALAVIGKGNKQGHRNFKMKCK</sequence>
<feature type="signal peptide" evidence="3">
    <location>
        <begin position="1"/>
        <end position="20"/>
    </location>
</feature>
<dbReference type="InterPro" id="IPR010980">
    <property type="entry name" value="Cyt_c/b562"/>
</dbReference>